<dbReference type="EMBL" id="MCWU01000085">
    <property type="protein sequence ID" value="PMJ61015.1"/>
    <property type="molecule type" value="Genomic_DNA"/>
</dbReference>
<dbReference type="GO" id="GO:0004803">
    <property type="term" value="F:transposase activity"/>
    <property type="evidence" value="ECO:0007669"/>
    <property type="project" value="InterPro"/>
</dbReference>
<dbReference type="RefSeq" id="WP_102517342.1">
    <property type="nucleotide sequence ID" value="NZ_CAWNSM010000085.1"/>
</dbReference>
<dbReference type="SMART" id="SM01321">
    <property type="entry name" value="Y1_Tnp"/>
    <property type="match status" value="1"/>
</dbReference>
<dbReference type="GO" id="GO:0006313">
    <property type="term" value="P:DNA transposition"/>
    <property type="evidence" value="ECO:0007669"/>
    <property type="project" value="InterPro"/>
</dbReference>
<accession>A0A2N7F5S7</accession>
<gene>
    <name evidence="2" type="ORF">BCU17_07640</name>
</gene>
<dbReference type="Proteomes" id="UP000235330">
    <property type="component" value="Unassembled WGS sequence"/>
</dbReference>
<dbReference type="GO" id="GO:0003677">
    <property type="term" value="F:DNA binding"/>
    <property type="evidence" value="ECO:0007669"/>
    <property type="project" value="InterPro"/>
</dbReference>
<protein>
    <submittedName>
        <fullName evidence="2">Transposase</fullName>
    </submittedName>
</protein>
<dbReference type="PANTHER" id="PTHR33360:SF2">
    <property type="entry name" value="TRANSPOSASE FOR INSERTION SEQUENCE ELEMENT IS200"/>
    <property type="match status" value="1"/>
</dbReference>
<comment type="caution">
    <text evidence="2">The sequence shown here is derived from an EMBL/GenBank/DDBJ whole genome shotgun (WGS) entry which is preliminary data.</text>
</comment>
<dbReference type="InterPro" id="IPR002686">
    <property type="entry name" value="Transposase_17"/>
</dbReference>
<evidence type="ECO:0000259" key="1">
    <source>
        <dbReference type="SMART" id="SM01321"/>
    </source>
</evidence>
<dbReference type="InterPro" id="IPR036515">
    <property type="entry name" value="Transposase_17_sf"/>
</dbReference>
<feature type="domain" description="Transposase IS200-like" evidence="1">
    <location>
        <begin position="11"/>
        <end position="129"/>
    </location>
</feature>
<dbReference type="NCBIfam" id="NF033573">
    <property type="entry name" value="transpos_IS200"/>
    <property type="match status" value="1"/>
</dbReference>
<organism evidence="2 3">
    <name type="scientific">Vibrio splendidus</name>
    <dbReference type="NCBI Taxonomy" id="29497"/>
    <lineage>
        <taxon>Bacteria</taxon>
        <taxon>Pseudomonadati</taxon>
        <taxon>Pseudomonadota</taxon>
        <taxon>Gammaproteobacteria</taxon>
        <taxon>Vibrionales</taxon>
        <taxon>Vibrionaceae</taxon>
        <taxon>Vibrio</taxon>
    </lineage>
</organism>
<dbReference type="Gene3D" id="3.30.70.1290">
    <property type="entry name" value="Transposase IS200-like"/>
    <property type="match status" value="1"/>
</dbReference>
<dbReference type="Pfam" id="PF01797">
    <property type="entry name" value="Y1_Tnp"/>
    <property type="match status" value="1"/>
</dbReference>
<name>A0A2N7F5S7_VIBSP</name>
<reference evidence="3" key="1">
    <citation type="submission" date="2016-07" db="EMBL/GenBank/DDBJ databases">
        <title>Nontailed viruses are major unrecognized killers of bacteria in the ocean.</title>
        <authorList>
            <person name="Kauffman K."/>
            <person name="Hussain F."/>
            <person name="Yang J."/>
            <person name="Arevalo P."/>
            <person name="Brown J."/>
            <person name="Cutler M."/>
            <person name="Kelly L."/>
            <person name="Polz M.F."/>
        </authorList>
    </citation>
    <scope>NUCLEOTIDE SEQUENCE [LARGE SCALE GENOMIC DNA]</scope>
    <source>
        <strain evidence="3">10N.261.55.E11</strain>
    </source>
</reference>
<dbReference type="AlphaFoldDB" id="A0A2N7F5S7"/>
<evidence type="ECO:0000313" key="2">
    <source>
        <dbReference type="EMBL" id="PMJ61015.1"/>
    </source>
</evidence>
<sequence>MGDYRSSSHVYWRCKYHIVWTPKYRYKIFKDRVGKELYRSIYILCNMKDCEVLELNVQPDHVHLVVIIPPKLSISSLLGVLKGRTAIRLFNKFPHIRKKLWGNHFWARGYFVDTVGVNEEVIRRYVRHQDKQDIEYEQQLQLLKNG</sequence>
<dbReference type="PANTHER" id="PTHR33360">
    <property type="entry name" value="TRANSPOSASE FOR INSERTION SEQUENCE ELEMENT IS200"/>
    <property type="match status" value="1"/>
</dbReference>
<dbReference type="SUPFAM" id="SSF143422">
    <property type="entry name" value="Transposase IS200-like"/>
    <property type="match status" value="1"/>
</dbReference>
<evidence type="ECO:0000313" key="3">
    <source>
        <dbReference type="Proteomes" id="UP000235330"/>
    </source>
</evidence>
<proteinExistence type="predicted"/>